<name>A0A9N9XSI7_PHYSR</name>
<organism evidence="2 3">
    <name type="scientific">Phyllotreta striolata</name>
    <name type="common">Striped flea beetle</name>
    <name type="synonym">Crioceris striolata</name>
    <dbReference type="NCBI Taxonomy" id="444603"/>
    <lineage>
        <taxon>Eukaryota</taxon>
        <taxon>Metazoa</taxon>
        <taxon>Ecdysozoa</taxon>
        <taxon>Arthropoda</taxon>
        <taxon>Hexapoda</taxon>
        <taxon>Insecta</taxon>
        <taxon>Pterygota</taxon>
        <taxon>Neoptera</taxon>
        <taxon>Endopterygota</taxon>
        <taxon>Coleoptera</taxon>
        <taxon>Polyphaga</taxon>
        <taxon>Cucujiformia</taxon>
        <taxon>Chrysomeloidea</taxon>
        <taxon>Chrysomelidae</taxon>
        <taxon>Galerucinae</taxon>
        <taxon>Alticini</taxon>
        <taxon>Phyllotreta</taxon>
    </lineage>
</organism>
<feature type="transmembrane region" description="Helical" evidence="1">
    <location>
        <begin position="6"/>
        <end position="28"/>
    </location>
</feature>
<proteinExistence type="predicted"/>
<dbReference type="OrthoDB" id="26525at2759"/>
<feature type="transmembrane region" description="Helical" evidence="1">
    <location>
        <begin position="71"/>
        <end position="92"/>
    </location>
</feature>
<keyword evidence="1" id="KW-0472">Membrane</keyword>
<accession>A0A9N9XSI7</accession>
<protein>
    <submittedName>
        <fullName evidence="2">Uncharacterized protein</fullName>
    </submittedName>
</protein>
<keyword evidence="1" id="KW-0812">Transmembrane</keyword>
<keyword evidence="1" id="KW-1133">Transmembrane helix</keyword>
<dbReference type="AlphaFoldDB" id="A0A9N9XSI7"/>
<sequence length="195" mass="21364">MSSPGASYSTAFSCMILAGAGGYCLKNIENFCRCAISNDLSKCSFIIVIVNSVIGIWRYGNPVYGQAVDKLHKVTTAVQDLVVLPMIVAILMEKYNCHIEMIYGCLAAPVIPLICSIIGTDTLKTDFEKLVTFFGCAGVAYLCYMNNNYYGAATCLSSIIKVFCSDDNSLKIPSQDLRNYAMCFFTYFALKAITD</sequence>
<dbReference type="EMBL" id="OU900096">
    <property type="protein sequence ID" value="CAG9860301.1"/>
    <property type="molecule type" value="Genomic_DNA"/>
</dbReference>
<evidence type="ECO:0000256" key="1">
    <source>
        <dbReference type="SAM" id="Phobius"/>
    </source>
</evidence>
<reference evidence="2" key="1">
    <citation type="submission" date="2022-01" db="EMBL/GenBank/DDBJ databases">
        <authorList>
            <person name="King R."/>
        </authorList>
    </citation>
    <scope>NUCLEOTIDE SEQUENCE</scope>
</reference>
<evidence type="ECO:0000313" key="3">
    <source>
        <dbReference type="Proteomes" id="UP001153712"/>
    </source>
</evidence>
<feature type="transmembrane region" description="Helical" evidence="1">
    <location>
        <begin position="40"/>
        <end position="59"/>
    </location>
</feature>
<evidence type="ECO:0000313" key="2">
    <source>
        <dbReference type="EMBL" id="CAG9860301.1"/>
    </source>
</evidence>
<gene>
    <name evidence="2" type="ORF">PHYEVI_LOCUS6656</name>
</gene>
<keyword evidence="3" id="KW-1185">Reference proteome</keyword>
<dbReference type="Proteomes" id="UP001153712">
    <property type="component" value="Chromosome 3"/>
</dbReference>